<accession>A0A1F6D9L4</accession>
<evidence type="ECO:0008006" key="4">
    <source>
        <dbReference type="Google" id="ProtNLM"/>
    </source>
</evidence>
<evidence type="ECO:0000313" key="2">
    <source>
        <dbReference type="EMBL" id="OGG58134.1"/>
    </source>
</evidence>
<protein>
    <recommendedName>
        <fullName evidence="4">Carboxypeptidase regulatory-like domain-containing protein</fullName>
    </recommendedName>
</protein>
<dbReference type="SUPFAM" id="SSF49452">
    <property type="entry name" value="Starch-binding domain-like"/>
    <property type="match status" value="1"/>
</dbReference>
<gene>
    <name evidence="2" type="ORF">A2853_01300</name>
</gene>
<evidence type="ECO:0000313" key="3">
    <source>
        <dbReference type="Proteomes" id="UP000177958"/>
    </source>
</evidence>
<sequence length="574" mass="60801">MHGLHEQRGVTLIDTLVGSALMLLVFVGIAAAFRLSVEVVTNNKARAGAIALANERMEYLRSLSYSQIGVIGGIPAGNVLQEEVVAYNGIDYTRRTMVLYSDDPGDGLGGADANGIVADYKTIRVEINWVSKQGERGLTLVGRVSPFGIETAVPGGTLTINVVNEAAAPVVNAQVDIANTGTTPTINIRTYTNIDGSITFIGAPAASGYQIVVSKTGYSSAQTYPVTVQNPNPDPRHLTVADNQTTSANFTIDYVSTKMVETFTQVREGTWTDPLTDTSKIEIMASTSVSAGVASLEAIAGAYEPYGFIRSVAVSPAILYRWKSFVAATSTPEATGILFRFYDNALALIPEGVLPGNSAGFATSTIDLSGISTTTYQTLRVVSFLTSGDANVTPSINSYSFVYEYGPEPFPNLSFTMRGAKTIGNSPTVYKYNQTHVSDASARLTLSNIEADTYTLGIAASTGYVLAESCNPQPETLLPASSQTTKLYVLPLTTHTLLVDVRSNAGALLQGATVELSKTGYDEMLTTSSCGQAFFEGLENDIYTVTVSGSGYQQYTTNITVNGATTLSAALNPL</sequence>
<proteinExistence type="predicted"/>
<evidence type="ECO:0000256" key="1">
    <source>
        <dbReference type="SAM" id="Phobius"/>
    </source>
</evidence>
<dbReference type="SUPFAM" id="SSF49464">
    <property type="entry name" value="Carboxypeptidase regulatory domain-like"/>
    <property type="match status" value="1"/>
</dbReference>
<feature type="transmembrane region" description="Helical" evidence="1">
    <location>
        <begin position="12"/>
        <end position="33"/>
    </location>
</feature>
<dbReference type="EMBL" id="MFKX01000006">
    <property type="protein sequence ID" value="OGG58134.1"/>
    <property type="molecule type" value="Genomic_DNA"/>
</dbReference>
<dbReference type="Pfam" id="PF13620">
    <property type="entry name" value="CarboxypepD_reg"/>
    <property type="match status" value="1"/>
</dbReference>
<dbReference type="Proteomes" id="UP000177958">
    <property type="component" value="Unassembled WGS sequence"/>
</dbReference>
<keyword evidence="1" id="KW-0472">Membrane</keyword>
<dbReference type="Gene3D" id="2.60.40.1120">
    <property type="entry name" value="Carboxypeptidase-like, regulatory domain"/>
    <property type="match status" value="1"/>
</dbReference>
<reference evidence="2 3" key="1">
    <citation type="journal article" date="2016" name="Nat. Commun.">
        <title>Thousands of microbial genomes shed light on interconnected biogeochemical processes in an aquifer system.</title>
        <authorList>
            <person name="Anantharaman K."/>
            <person name="Brown C.T."/>
            <person name="Hug L.A."/>
            <person name="Sharon I."/>
            <person name="Castelle C.J."/>
            <person name="Probst A.J."/>
            <person name="Thomas B.C."/>
            <person name="Singh A."/>
            <person name="Wilkins M.J."/>
            <person name="Karaoz U."/>
            <person name="Brodie E.L."/>
            <person name="Williams K.H."/>
            <person name="Hubbard S.S."/>
            <person name="Banfield J.F."/>
        </authorList>
    </citation>
    <scope>NUCLEOTIDE SEQUENCE [LARGE SCALE GENOMIC DNA]</scope>
</reference>
<organism evidence="2 3">
    <name type="scientific">Candidatus Kaiserbacteria bacterium RIFCSPHIGHO2_01_FULL_55_17</name>
    <dbReference type="NCBI Taxonomy" id="1798484"/>
    <lineage>
        <taxon>Bacteria</taxon>
        <taxon>Candidatus Kaiseribacteriota</taxon>
    </lineage>
</organism>
<dbReference type="InterPro" id="IPR008969">
    <property type="entry name" value="CarboxyPept-like_regulatory"/>
</dbReference>
<comment type="caution">
    <text evidence="2">The sequence shown here is derived from an EMBL/GenBank/DDBJ whole genome shotgun (WGS) entry which is preliminary data.</text>
</comment>
<dbReference type="GO" id="GO:0030246">
    <property type="term" value="F:carbohydrate binding"/>
    <property type="evidence" value="ECO:0007669"/>
    <property type="project" value="InterPro"/>
</dbReference>
<dbReference type="InterPro" id="IPR013784">
    <property type="entry name" value="Carb-bd-like_fold"/>
</dbReference>
<name>A0A1F6D9L4_9BACT</name>
<keyword evidence="1" id="KW-0812">Transmembrane</keyword>
<dbReference type="AlphaFoldDB" id="A0A1F6D9L4"/>
<keyword evidence="1" id="KW-1133">Transmembrane helix</keyword>